<organism evidence="4 5">
    <name type="scientific">Nocardioides immobilis</name>
    <dbReference type="NCBI Taxonomy" id="2049295"/>
    <lineage>
        <taxon>Bacteria</taxon>
        <taxon>Bacillati</taxon>
        <taxon>Actinomycetota</taxon>
        <taxon>Actinomycetes</taxon>
        <taxon>Propionibacteriales</taxon>
        <taxon>Nocardioidaceae</taxon>
        <taxon>Nocardioides</taxon>
    </lineage>
</organism>
<keyword evidence="2" id="KW-0067">ATP-binding</keyword>
<dbReference type="PROSITE" id="PS50043">
    <property type="entry name" value="HTH_LUXR_2"/>
    <property type="match status" value="1"/>
</dbReference>
<accession>A0A417Y3Z7</accession>
<dbReference type="InterPro" id="IPR000792">
    <property type="entry name" value="Tscrpt_reg_LuxR_C"/>
</dbReference>
<dbReference type="InterPro" id="IPR036388">
    <property type="entry name" value="WH-like_DNA-bd_sf"/>
</dbReference>
<reference evidence="4 5" key="1">
    <citation type="submission" date="2018-09" db="EMBL/GenBank/DDBJ databases">
        <title>Genome sequencing of Nocardioides immobilis CCTCC AB 2017083 for comparison to Nocardioides silvaticus.</title>
        <authorList>
            <person name="Li C."/>
            <person name="Wang G."/>
        </authorList>
    </citation>
    <scope>NUCLEOTIDE SEQUENCE [LARGE SCALE GENOMIC DNA]</scope>
    <source>
        <strain evidence="4 5">CCTCC AB 2017083</strain>
    </source>
</reference>
<evidence type="ECO:0000313" key="4">
    <source>
        <dbReference type="EMBL" id="RHW27403.1"/>
    </source>
</evidence>
<dbReference type="GO" id="GO:0003677">
    <property type="term" value="F:DNA binding"/>
    <property type="evidence" value="ECO:0007669"/>
    <property type="project" value="InterPro"/>
</dbReference>
<dbReference type="AlphaFoldDB" id="A0A417Y3Z7"/>
<evidence type="ECO:0000313" key="5">
    <source>
        <dbReference type="Proteomes" id="UP000283644"/>
    </source>
</evidence>
<dbReference type="EMBL" id="QXGH01000013">
    <property type="protein sequence ID" value="RHW27403.1"/>
    <property type="molecule type" value="Genomic_DNA"/>
</dbReference>
<dbReference type="InterPro" id="IPR041664">
    <property type="entry name" value="AAA_16"/>
</dbReference>
<dbReference type="SUPFAM" id="SSF52540">
    <property type="entry name" value="P-loop containing nucleoside triphosphate hydrolases"/>
    <property type="match status" value="1"/>
</dbReference>
<dbReference type="GO" id="GO:0006355">
    <property type="term" value="P:regulation of DNA-templated transcription"/>
    <property type="evidence" value="ECO:0007669"/>
    <property type="project" value="InterPro"/>
</dbReference>
<comment type="caution">
    <text evidence="4">The sequence shown here is derived from an EMBL/GenBank/DDBJ whole genome shotgun (WGS) entry which is preliminary data.</text>
</comment>
<dbReference type="CDD" id="cd06170">
    <property type="entry name" value="LuxR_C_like"/>
    <property type="match status" value="1"/>
</dbReference>
<dbReference type="GO" id="GO:0004016">
    <property type="term" value="F:adenylate cyclase activity"/>
    <property type="evidence" value="ECO:0007669"/>
    <property type="project" value="TreeGrafter"/>
</dbReference>
<dbReference type="SMART" id="SM00421">
    <property type="entry name" value="HTH_LUXR"/>
    <property type="match status" value="1"/>
</dbReference>
<dbReference type="InterPro" id="IPR016032">
    <property type="entry name" value="Sig_transdc_resp-reg_C-effctor"/>
</dbReference>
<evidence type="ECO:0000259" key="3">
    <source>
        <dbReference type="PROSITE" id="PS50043"/>
    </source>
</evidence>
<name>A0A417Y3Z7_9ACTN</name>
<dbReference type="GO" id="GO:0005524">
    <property type="term" value="F:ATP binding"/>
    <property type="evidence" value="ECO:0007669"/>
    <property type="project" value="UniProtKB-KW"/>
</dbReference>
<dbReference type="PANTHER" id="PTHR16305">
    <property type="entry name" value="TESTICULAR SOLUBLE ADENYLYL CYCLASE"/>
    <property type="match status" value="1"/>
</dbReference>
<keyword evidence="1" id="KW-0547">Nucleotide-binding</keyword>
<evidence type="ECO:0000256" key="1">
    <source>
        <dbReference type="ARBA" id="ARBA00022741"/>
    </source>
</evidence>
<feature type="domain" description="HTH luxR-type" evidence="3">
    <location>
        <begin position="920"/>
        <end position="987"/>
    </location>
</feature>
<proteinExistence type="predicted"/>
<sequence>MRGSYHEPVNAQPIERTVLCPVLVERERETAELDRLLARARSGRGGVAFLVGEAGAGKSRLARDAAASATGSGMTVVAGRGLPGPTPSPYRPLIEAFAAPFRDGTLLVDRDLAAVRARLGRLLPDWAGTPETAPGLDASESPLVLAEAVARLLRWLGREDGCLLLLEDLHWADVETLDIVDYLADAVVDLPVLLIVTLRPEQRVRDRLARWRRDPDSTVLALEPLSEDGVRRAVAACLDTDAPPPDVVACVAVNSDGNPFLVEELLAGLITSRRLALDEGTWAVTGDLRPSVPFDFAASLQPRLDALDPTARTVLGAAALLGRRFEWELLAAVAEVDEDTVFTTMRKAMREQVVDADGDGFQFRHALTREAVVEDLLPPERRRLAERAWPAVERAHPGLPGRWCQLAADLAEAAGAPTVAAERLLRSAREALARGALAGAEGIARRAHTLVTQGDADAELVDAIDRTLLEVLALSGKVDAALAIGEPLVDRLASGGDEQAAQRVAVRTVLARALVTAGDHARAAGFVRTAAQTVDEAGLGPAAGAPVEAVGALVALELGHRQDAVSRASAAADAAAAAQQPAVECEARLVRGRALRNADDEAALEEFDHAARVAAAAGLMAWELRARQERALLQAYGFGDQTGLLETRELAVQSGALVTVAVMDLALSEIALASWDAGRAVDHGRRCVAASERFGLATGPVAALWEAGGHALAEDLDAMEAALARALAPDPADPRILGDVWGKVRAVRSMVLDDGAQLRRDLDEMMTWVRIAPITTSVFESRFLWAAIHAAEDDDGGQAARAELLEATHLAGWSVYVRAVLDVDAIVAGRRGDRDRAAELAERSLAMSVARPDIASGYYARIILAEAAVRDGWGDAVPWLRAAEAYFATRGYDRVARRCRVLLGQAGAPAPRPGRGATPVPERLRALGVTSREAEVLALVAEGLSNREVADRLFLSPRTVEHHISRLLGRTGVESRADLARLTTSES</sequence>
<dbReference type="Pfam" id="PF00196">
    <property type="entry name" value="GerE"/>
    <property type="match status" value="1"/>
</dbReference>
<keyword evidence="5" id="KW-1185">Reference proteome</keyword>
<dbReference type="PANTHER" id="PTHR16305:SF35">
    <property type="entry name" value="TRANSCRIPTIONAL ACTIVATOR DOMAIN"/>
    <property type="match status" value="1"/>
</dbReference>
<dbReference type="InterPro" id="IPR027417">
    <property type="entry name" value="P-loop_NTPase"/>
</dbReference>
<evidence type="ECO:0000256" key="2">
    <source>
        <dbReference type="ARBA" id="ARBA00022840"/>
    </source>
</evidence>
<dbReference type="GO" id="GO:0005737">
    <property type="term" value="C:cytoplasm"/>
    <property type="evidence" value="ECO:0007669"/>
    <property type="project" value="TreeGrafter"/>
</dbReference>
<protein>
    <submittedName>
        <fullName evidence="4">LuxR family transcriptional regulator</fullName>
    </submittedName>
</protein>
<gene>
    <name evidence="4" type="ORF">D0Z08_09650</name>
</gene>
<dbReference type="Proteomes" id="UP000283644">
    <property type="component" value="Unassembled WGS sequence"/>
</dbReference>
<dbReference type="Gene3D" id="1.10.10.10">
    <property type="entry name" value="Winged helix-like DNA-binding domain superfamily/Winged helix DNA-binding domain"/>
    <property type="match status" value="1"/>
</dbReference>
<dbReference type="SUPFAM" id="SSF46894">
    <property type="entry name" value="C-terminal effector domain of the bipartite response regulators"/>
    <property type="match status" value="1"/>
</dbReference>
<dbReference type="OrthoDB" id="9816529at2"/>
<dbReference type="Pfam" id="PF13191">
    <property type="entry name" value="AAA_16"/>
    <property type="match status" value="1"/>
</dbReference>
<dbReference type="PRINTS" id="PR00038">
    <property type="entry name" value="HTHLUXR"/>
</dbReference>
<dbReference type="PROSITE" id="PS00622">
    <property type="entry name" value="HTH_LUXR_1"/>
    <property type="match status" value="1"/>
</dbReference>